<dbReference type="NCBIfam" id="NF005754">
    <property type="entry name" value="PRK07578.1"/>
    <property type="match status" value="1"/>
</dbReference>
<evidence type="ECO:0000313" key="3">
    <source>
        <dbReference type="EMBL" id="KTC85589.1"/>
    </source>
</evidence>
<keyword evidence="4" id="KW-1185">Reference proteome</keyword>
<evidence type="ECO:0000313" key="4">
    <source>
        <dbReference type="Proteomes" id="UP000054736"/>
    </source>
</evidence>
<keyword evidence="2" id="KW-0560">Oxidoreductase</keyword>
<dbReference type="OrthoDB" id="9787486at2"/>
<reference evidence="3 4" key="1">
    <citation type="submission" date="2015-11" db="EMBL/GenBank/DDBJ databases">
        <title>Genomic analysis of 38 Legionella species identifies large and diverse effector repertoires.</title>
        <authorList>
            <person name="Burstein D."/>
            <person name="Amaro F."/>
            <person name="Zusman T."/>
            <person name="Lifshitz Z."/>
            <person name="Cohen O."/>
            <person name="Gilbert J.A."/>
            <person name="Pupko T."/>
            <person name="Shuman H.A."/>
            <person name="Segal G."/>
        </authorList>
    </citation>
    <scope>NUCLEOTIDE SEQUENCE [LARGE SCALE GENOMIC DNA]</scope>
    <source>
        <strain evidence="3 4">ATCC 700990</strain>
    </source>
</reference>
<dbReference type="PANTHER" id="PTHR43477">
    <property type="entry name" value="DIHYDROANTICAPSIN 7-DEHYDROGENASE"/>
    <property type="match status" value="1"/>
</dbReference>
<dbReference type="RefSeq" id="WP_058496211.1">
    <property type="nucleotide sequence ID" value="NZ_CAAAIU010000005.1"/>
</dbReference>
<dbReference type="PANTHER" id="PTHR43477:SF1">
    <property type="entry name" value="DIHYDROANTICAPSIN 7-DEHYDROGENASE"/>
    <property type="match status" value="1"/>
</dbReference>
<comment type="caution">
    <text evidence="3">The sequence shown here is derived from an EMBL/GenBank/DDBJ whole genome shotgun (WGS) entry which is preliminary data.</text>
</comment>
<dbReference type="CDD" id="cd11731">
    <property type="entry name" value="Lin1944_like_SDR_c"/>
    <property type="match status" value="1"/>
</dbReference>
<proteinExistence type="inferred from homology"/>
<sequence>MKIIVIGASGTIGRAVVKELQTRHEVINAGFSSGDVNVDIRDKNSIEEMFKKVERVDAVILTTGKVHFGDFMQMHDQEYVIGLQDKLMGQVNTVLIGRNYLNEGGSFTLTSGILCDDPIRYGSSASMVNGALNSFVVAAAIEMPKKQRINCICPTVVTEAMDNYGDYFRGFVSVDAERVALAYSKSVEGLQTGMVYRVL</sequence>
<evidence type="ECO:0000256" key="1">
    <source>
        <dbReference type="ARBA" id="ARBA00006484"/>
    </source>
</evidence>
<dbReference type="InterPro" id="IPR051122">
    <property type="entry name" value="SDR_DHRS6-like"/>
</dbReference>
<organism evidence="3 4">
    <name type="scientific">Legionella drozanskii LLAP-1</name>
    <dbReference type="NCBI Taxonomy" id="1212489"/>
    <lineage>
        <taxon>Bacteria</taxon>
        <taxon>Pseudomonadati</taxon>
        <taxon>Pseudomonadota</taxon>
        <taxon>Gammaproteobacteria</taxon>
        <taxon>Legionellales</taxon>
        <taxon>Legionellaceae</taxon>
        <taxon>Legionella</taxon>
    </lineage>
</organism>
<dbReference type="SUPFAM" id="SSF51735">
    <property type="entry name" value="NAD(P)-binding Rossmann-fold domains"/>
    <property type="match status" value="1"/>
</dbReference>
<dbReference type="Pfam" id="PF13561">
    <property type="entry name" value="adh_short_C2"/>
    <property type="match status" value="1"/>
</dbReference>
<dbReference type="GO" id="GO:0016491">
    <property type="term" value="F:oxidoreductase activity"/>
    <property type="evidence" value="ECO:0007669"/>
    <property type="project" value="UniProtKB-KW"/>
</dbReference>
<evidence type="ECO:0000256" key="2">
    <source>
        <dbReference type="ARBA" id="ARBA00023002"/>
    </source>
</evidence>
<accession>A0A0W0SRI8</accession>
<comment type="similarity">
    <text evidence="1">Belongs to the short-chain dehydrogenases/reductases (SDR) family.</text>
</comment>
<dbReference type="InterPro" id="IPR002347">
    <property type="entry name" value="SDR_fam"/>
</dbReference>
<dbReference type="EMBL" id="LNXY01000027">
    <property type="protein sequence ID" value="KTC85589.1"/>
    <property type="molecule type" value="Genomic_DNA"/>
</dbReference>
<dbReference type="InterPro" id="IPR036291">
    <property type="entry name" value="NAD(P)-bd_dom_sf"/>
</dbReference>
<dbReference type="STRING" id="1212489.Ldro_1914"/>
<protein>
    <submittedName>
        <fullName evidence="3">Short chain dehydrogenase</fullName>
    </submittedName>
</protein>
<gene>
    <name evidence="3" type="ORF">Ldro_1914</name>
</gene>
<name>A0A0W0SRI8_9GAMM</name>
<dbReference type="Proteomes" id="UP000054736">
    <property type="component" value="Unassembled WGS sequence"/>
</dbReference>
<dbReference type="Gene3D" id="3.40.50.720">
    <property type="entry name" value="NAD(P)-binding Rossmann-like Domain"/>
    <property type="match status" value="1"/>
</dbReference>
<dbReference type="PATRIC" id="fig|1212489.4.peg.2025"/>
<dbReference type="AlphaFoldDB" id="A0A0W0SRI8"/>